<dbReference type="KEGG" id="scy:SCATT_39780"/>
<dbReference type="AlphaFoldDB" id="F8K525"/>
<dbReference type="PATRIC" id="fig|1003195.11.peg.5437"/>
<evidence type="ECO:0000313" key="2">
    <source>
        <dbReference type="EMBL" id="AEW96349.1"/>
    </source>
</evidence>
<feature type="chain" id="PRO_5003378972" description="ATP-binding protein" evidence="1">
    <location>
        <begin position="33"/>
        <end position="153"/>
    </location>
</feature>
<sequence>MSLPLKRRIARAALLVAAAAPVVGMGASSASAVELPHSGLGGLTSPDTATGAAHTVDGAAHSTADLASQTGSSVVKSGLPAAEKVVGATGKTAIPAAEKVVGDAGHSVGSAAGKSTRSLGHGLPAADQLPVGNLAENVGHLSGGSATHGLGLG</sequence>
<evidence type="ECO:0000313" key="3">
    <source>
        <dbReference type="Proteomes" id="UP000007842"/>
    </source>
</evidence>
<accession>G8WUQ6</accession>
<keyword evidence="3" id="KW-1185">Reference proteome</keyword>
<dbReference type="RefSeq" id="WP_014144706.1">
    <property type="nucleotide sequence ID" value="NC_016111.1"/>
</dbReference>
<accession>F8K525</accession>
<name>F8K525_STREN</name>
<reference evidence="3" key="1">
    <citation type="submission" date="2011-12" db="EMBL/GenBank/DDBJ databases">
        <title>Complete genome sequence of Streptomyces cattleya strain DSM 46488.</title>
        <authorList>
            <person name="Ou H.-Y."/>
            <person name="Li P."/>
            <person name="Zhao C."/>
            <person name="O'Hagan D."/>
            <person name="Deng Z."/>
        </authorList>
    </citation>
    <scope>NUCLEOTIDE SEQUENCE [LARGE SCALE GENOMIC DNA]</scope>
    <source>
        <strain evidence="3">ATCC 35852 / DSM 46488 / JCM 4925 / NBRC 14057 / NRRL 8057</strain>
    </source>
</reference>
<dbReference type="Proteomes" id="UP000007842">
    <property type="component" value="Chromosome"/>
</dbReference>
<evidence type="ECO:0008006" key="4">
    <source>
        <dbReference type="Google" id="ProtNLM"/>
    </source>
</evidence>
<evidence type="ECO:0000256" key="1">
    <source>
        <dbReference type="SAM" id="SignalP"/>
    </source>
</evidence>
<protein>
    <recommendedName>
        <fullName evidence="4">ATP-binding protein</fullName>
    </recommendedName>
</protein>
<dbReference type="KEGG" id="sct:SCAT_3993"/>
<organism evidence="2 3">
    <name type="scientific">Streptantibioticus cattleyicolor (strain ATCC 35852 / DSM 46488 / JCM 4925 / NBRC 14057 / NRRL 8057)</name>
    <name type="common">Streptomyces cattleya</name>
    <dbReference type="NCBI Taxonomy" id="1003195"/>
    <lineage>
        <taxon>Bacteria</taxon>
        <taxon>Bacillati</taxon>
        <taxon>Actinomycetota</taxon>
        <taxon>Actinomycetes</taxon>
        <taxon>Kitasatosporales</taxon>
        <taxon>Streptomycetaceae</taxon>
        <taxon>Streptantibioticus</taxon>
    </lineage>
</organism>
<proteinExistence type="predicted"/>
<dbReference type="EMBL" id="CP003219">
    <property type="protein sequence ID" value="AEW96349.1"/>
    <property type="molecule type" value="Genomic_DNA"/>
</dbReference>
<feature type="signal peptide" evidence="1">
    <location>
        <begin position="1"/>
        <end position="32"/>
    </location>
</feature>
<dbReference type="HOGENOM" id="CLU_132123_1_0_11"/>
<keyword evidence="1" id="KW-0732">Signal</keyword>
<dbReference type="STRING" id="1003195.SCATT_39780"/>
<gene>
    <name evidence="2" type="ordered locus">SCATT_39780</name>
</gene>